<proteinExistence type="predicted"/>
<feature type="region of interest" description="Disordered" evidence="1">
    <location>
        <begin position="51"/>
        <end position="121"/>
    </location>
</feature>
<comment type="caution">
    <text evidence="2">The sequence shown here is derived from an EMBL/GenBank/DDBJ whole genome shotgun (WGS) entry which is preliminary data.</text>
</comment>
<dbReference type="Pfam" id="PF17261">
    <property type="entry name" value="DUF5327"/>
    <property type="match status" value="1"/>
</dbReference>
<evidence type="ECO:0000313" key="3">
    <source>
        <dbReference type="Proteomes" id="UP000248066"/>
    </source>
</evidence>
<gene>
    <name evidence="2" type="ORF">CR205_17435</name>
</gene>
<feature type="compositionally biased region" description="Basic and acidic residues" evidence="1">
    <location>
        <begin position="71"/>
        <end position="95"/>
    </location>
</feature>
<dbReference type="RefSeq" id="WP_110521422.1">
    <property type="nucleotide sequence ID" value="NZ_PDOF01000003.1"/>
</dbReference>
<sequence>MNISARTVTAKMDDELNRIKAKVAAGDVSDNRFKEHVTALRTYCDLLLASEPDASSPASAPTSWTPPSSSSEREQSAMEILERQRMMGDLDDRPAKPAPKKANKNIYDSDEHGSSDNLLDF</sequence>
<accession>A0A2W0H4Q5</accession>
<protein>
    <submittedName>
        <fullName evidence="2">Uncharacterized protein</fullName>
    </submittedName>
</protein>
<reference evidence="2 3" key="1">
    <citation type="submission" date="2017-10" db="EMBL/GenBank/DDBJ databases">
        <title>Bacillus sp. nov., a halophilic bacterium isolated from a Yangshapao Lake.</title>
        <authorList>
            <person name="Wang H."/>
        </authorList>
    </citation>
    <scope>NUCLEOTIDE SEQUENCE [LARGE SCALE GENOMIC DNA]</scope>
    <source>
        <strain evidence="2 3">YSP-3</strain>
    </source>
</reference>
<dbReference type="InterPro" id="IPR035218">
    <property type="entry name" value="DUF5327"/>
</dbReference>
<keyword evidence="3" id="KW-1185">Reference proteome</keyword>
<dbReference type="OrthoDB" id="2884526at2"/>
<dbReference type="AlphaFoldDB" id="A0A2W0H4Q5"/>
<feature type="compositionally biased region" description="Low complexity" evidence="1">
    <location>
        <begin position="51"/>
        <end position="70"/>
    </location>
</feature>
<organism evidence="2 3">
    <name type="scientific">Alteribacter lacisalsi</name>
    <dbReference type="NCBI Taxonomy" id="2045244"/>
    <lineage>
        <taxon>Bacteria</taxon>
        <taxon>Bacillati</taxon>
        <taxon>Bacillota</taxon>
        <taxon>Bacilli</taxon>
        <taxon>Bacillales</taxon>
        <taxon>Bacillaceae</taxon>
        <taxon>Alteribacter</taxon>
    </lineage>
</organism>
<evidence type="ECO:0000313" key="2">
    <source>
        <dbReference type="EMBL" id="PYZ96147.1"/>
    </source>
</evidence>
<evidence type="ECO:0000256" key="1">
    <source>
        <dbReference type="SAM" id="MobiDB-lite"/>
    </source>
</evidence>
<dbReference type="Proteomes" id="UP000248066">
    <property type="component" value="Unassembled WGS sequence"/>
</dbReference>
<name>A0A2W0H4Q5_9BACI</name>
<dbReference type="EMBL" id="PDOF01000003">
    <property type="protein sequence ID" value="PYZ96147.1"/>
    <property type="molecule type" value="Genomic_DNA"/>
</dbReference>